<comment type="subcellular location">
    <subcellularLocation>
        <location evidence="1">Membrane</location>
        <topology evidence="1">Multi-pass membrane protein</topology>
    </subcellularLocation>
</comment>
<name>A0A0C9QWU6_9CONI</name>
<dbReference type="GO" id="GO:0016020">
    <property type="term" value="C:membrane"/>
    <property type="evidence" value="ECO:0007669"/>
    <property type="project" value="UniProtKB-SubCell"/>
</dbReference>
<evidence type="ECO:0000256" key="7">
    <source>
        <dbReference type="ARBA" id="ARBA00023315"/>
    </source>
</evidence>
<evidence type="ECO:0000256" key="2">
    <source>
        <dbReference type="ARBA" id="ARBA00008574"/>
    </source>
</evidence>
<keyword evidence="3 8" id="KW-0808">Transferase</keyword>
<feature type="transmembrane region" description="Helical" evidence="8">
    <location>
        <begin position="174"/>
        <end position="198"/>
    </location>
</feature>
<evidence type="ECO:0000256" key="6">
    <source>
        <dbReference type="ARBA" id="ARBA00023136"/>
    </source>
</evidence>
<dbReference type="EC" id="2.3.1.225" evidence="8"/>
<evidence type="ECO:0000256" key="3">
    <source>
        <dbReference type="ARBA" id="ARBA00022679"/>
    </source>
</evidence>
<evidence type="ECO:0000256" key="4">
    <source>
        <dbReference type="ARBA" id="ARBA00022692"/>
    </source>
</evidence>
<dbReference type="InterPro" id="IPR039859">
    <property type="entry name" value="PFA4/ZDH16/20/ERF2-like"/>
</dbReference>
<dbReference type="AlphaFoldDB" id="A0A0C9QWU6"/>
<evidence type="ECO:0000259" key="9">
    <source>
        <dbReference type="Pfam" id="PF01529"/>
    </source>
</evidence>
<dbReference type="InterPro" id="IPR001594">
    <property type="entry name" value="Palmitoyltrfase_DHHC"/>
</dbReference>
<organism evidence="10">
    <name type="scientific">Wollemia nobilis</name>
    <dbReference type="NCBI Taxonomy" id="56998"/>
    <lineage>
        <taxon>Eukaryota</taxon>
        <taxon>Viridiplantae</taxon>
        <taxon>Streptophyta</taxon>
        <taxon>Embryophyta</taxon>
        <taxon>Tracheophyta</taxon>
        <taxon>Spermatophyta</taxon>
        <taxon>Pinopsida</taxon>
        <taxon>Pinidae</taxon>
        <taxon>Conifers II</taxon>
        <taxon>Araucariales</taxon>
        <taxon>Araucariaceae</taxon>
        <taxon>Wollemia</taxon>
    </lineage>
</organism>
<comment type="domain">
    <text evidence="8">The DHHC domain is required for palmitoyltransferase activity.</text>
</comment>
<feature type="transmembrane region" description="Helical" evidence="8">
    <location>
        <begin position="51"/>
        <end position="77"/>
    </location>
</feature>
<protein>
    <recommendedName>
        <fullName evidence="8">S-acyltransferase</fullName>
        <ecNumber evidence="8">2.3.1.225</ecNumber>
    </recommendedName>
    <alternativeName>
        <fullName evidence="8">Palmitoyltransferase</fullName>
    </alternativeName>
</protein>
<reference evidence="10" key="1">
    <citation type="submission" date="2015-02" db="EMBL/GenBank/DDBJ databases">
        <title>A transcriptome of Wollemia nobilis - a relic of Gondwana.</title>
        <authorList>
            <person name="Chia J.Y."/>
            <person name="Leong Y.S."/>
            <person name="Abdul Karim S."/>
            <person name="Wan Azmi N."/>
            <person name="Hercus R."/>
            <person name="Croft L."/>
        </authorList>
    </citation>
    <scope>NUCLEOTIDE SEQUENCE</scope>
    <source>
        <strain evidence="10">MaeBrown</strain>
        <tissue evidence="10">Leaf</tissue>
    </source>
</reference>
<comment type="similarity">
    <text evidence="2 8">Belongs to the DHHC palmitoyltransferase family.</text>
</comment>
<keyword evidence="5 8" id="KW-1133">Transmembrane helix</keyword>
<accession>A0A0C9QWU6</accession>
<dbReference type="PROSITE" id="PS50216">
    <property type="entry name" value="DHHC"/>
    <property type="match status" value="1"/>
</dbReference>
<dbReference type="PANTHER" id="PTHR12246">
    <property type="entry name" value="PALMITOYLTRANSFERASE ZDHHC16"/>
    <property type="match status" value="1"/>
</dbReference>
<dbReference type="EMBL" id="GCHU01002791">
    <property type="protein sequence ID" value="JAG89225.1"/>
    <property type="molecule type" value="Transcribed_RNA"/>
</dbReference>
<dbReference type="Pfam" id="PF01529">
    <property type="entry name" value="DHHC"/>
    <property type="match status" value="1"/>
</dbReference>
<keyword evidence="6 8" id="KW-0472">Membrane</keyword>
<evidence type="ECO:0000256" key="8">
    <source>
        <dbReference type="RuleBase" id="RU079119"/>
    </source>
</evidence>
<feature type="transmembrane region" description="Helical" evidence="8">
    <location>
        <begin position="218"/>
        <end position="237"/>
    </location>
</feature>
<feature type="domain" description="Palmitoyltransferase DHHC" evidence="9">
    <location>
        <begin position="128"/>
        <end position="254"/>
    </location>
</feature>
<sequence length="310" mass="35574">MAWNFFKYCSGLRVVGSLMIFLVAAIIGVTYYAIVITIYGPQMFHGGSETIVAFVIVIIFHLLLVMLIWCYFMVVLTDPGGVPPNWRPMIDEEDVEAHQMAISRTVPPGTSGSACPESLVSNMDEIQDFRYCNKCENYKPPRCHHCRVCQRCILKMDHHCVWVVNCVGARNYKFFLLFLIYTFLETTLDTFVLLPHFINFFKDVEHHAGSSNYLATTFLAFVLNIAFALSLLGFLILHSSLVLANTTTIEVYEKKKTSPWRYDMGRRRNFEQVFGMRKLYWLIPLYAEEDIASMPALQGLEFPVRPDVEG</sequence>
<feature type="transmembrane region" description="Helical" evidence="8">
    <location>
        <begin position="12"/>
        <end position="39"/>
    </location>
</feature>
<proteinExistence type="inferred from homology"/>
<keyword evidence="4 8" id="KW-0812">Transmembrane</keyword>
<dbReference type="GO" id="GO:0019706">
    <property type="term" value="F:protein-cysteine S-palmitoyltransferase activity"/>
    <property type="evidence" value="ECO:0007669"/>
    <property type="project" value="UniProtKB-EC"/>
</dbReference>
<evidence type="ECO:0000256" key="1">
    <source>
        <dbReference type="ARBA" id="ARBA00004141"/>
    </source>
</evidence>
<comment type="catalytic activity">
    <reaction evidence="8">
        <text>L-cysteinyl-[protein] + hexadecanoyl-CoA = S-hexadecanoyl-L-cysteinyl-[protein] + CoA</text>
        <dbReference type="Rhea" id="RHEA:36683"/>
        <dbReference type="Rhea" id="RHEA-COMP:10131"/>
        <dbReference type="Rhea" id="RHEA-COMP:11032"/>
        <dbReference type="ChEBI" id="CHEBI:29950"/>
        <dbReference type="ChEBI" id="CHEBI:57287"/>
        <dbReference type="ChEBI" id="CHEBI:57379"/>
        <dbReference type="ChEBI" id="CHEBI:74151"/>
        <dbReference type="EC" id="2.3.1.225"/>
    </reaction>
</comment>
<evidence type="ECO:0000256" key="5">
    <source>
        <dbReference type="ARBA" id="ARBA00022989"/>
    </source>
</evidence>
<evidence type="ECO:0000313" key="10">
    <source>
        <dbReference type="EMBL" id="JAG89225.1"/>
    </source>
</evidence>
<keyword evidence="7 8" id="KW-0012">Acyltransferase</keyword>